<protein>
    <recommendedName>
        <fullName evidence="1">PatA-like N-terminal domain-containing protein</fullName>
    </recommendedName>
</protein>
<evidence type="ECO:0000259" key="1">
    <source>
        <dbReference type="Pfam" id="PF14332"/>
    </source>
</evidence>
<comment type="caution">
    <text evidence="2">The sequence shown here is derived from an EMBL/GenBank/DDBJ whole genome shotgun (WGS) entry which is preliminary data.</text>
</comment>
<dbReference type="Proteomes" id="UP000051373">
    <property type="component" value="Unassembled WGS sequence"/>
</dbReference>
<reference evidence="2 3" key="1">
    <citation type="journal article" date="2015" name="Microbiome">
        <title>Genomic resolution of linkages in carbon, nitrogen, and sulfur cycling among widespread estuary sediment bacteria.</title>
        <authorList>
            <person name="Baker B.J."/>
            <person name="Lazar C.S."/>
            <person name="Teske A.P."/>
            <person name="Dick G.J."/>
        </authorList>
    </citation>
    <scope>NUCLEOTIDE SEQUENCE [LARGE SCALE GENOMIC DNA]</scope>
    <source>
        <strain evidence="2">SM23_42</strain>
    </source>
</reference>
<dbReference type="InterPro" id="IPR025497">
    <property type="entry name" value="PatA-like_N"/>
</dbReference>
<gene>
    <name evidence="2" type="ORF">AMJ83_10710</name>
</gene>
<dbReference type="AlphaFoldDB" id="A0A0S8FQD0"/>
<dbReference type="Pfam" id="PF14332">
    <property type="entry name" value="DUF4388"/>
    <property type="match status" value="1"/>
</dbReference>
<name>A0A0S8FQD0_UNCW3</name>
<dbReference type="STRING" id="1703779.AMJ83_10710"/>
<evidence type="ECO:0000313" key="2">
    <source>
        <dbReference type="EMBL" id="KPK62513.1"/>
    </source>
</evidence>
<dbReference type="PANTHER" id="PTHR36304:SF4">
    <property type="entry name" value="DUF4388 DOMAIN-CONTAINING PROTEIN"/>
    <property type="match status" value="1"/>
</dbReference>
<sequence>MTFEINLHDFNLTDVLQFVLNTKKTGVVHVEGGTAGEIYFANGLVVHAAAAACEGVDALFEMSCTTSGKAKFEPRVEAPKQTVSEDTGKLVETIEKRRIEFETIKQDLPPMDSVWAKTTREPESAVALRRTDWQVLAMLDGKRTLSGVITESKLGGFEAMKTIVWLKEKGLICEPGHAARVVSRVINYLNFFFADFSKNGLIWYKRWLATTEGNEKIAGAITIDEETMEANVVSELTSKQIDDFIGSFEAIVKTEGPKIYGKLLFRKKFEDFQAKLKEQD</sequence>
<accession>A0A0S8FQD0</accession>
<dbReference type="EMBL" id="LJUJ01000034">
    <property type="protein sequence ID" value="KPK62513.1"/>
    <property type="molecule type" value="Genomic_DNA"/>
</dbReference>
<organism evidence="2 3">
    <name type="scientific">candidate division WOR_3 bacterium SM23_42</name>
    <dbReference type="NCBI Taxonomy" id="1703779"/>
    <lineage>
        <taxon>Bacteria</taxon>
        <taxon>Bacteria division WOR-3</taxon>
    </lineage>
</organism>
<evidence type="ECO:0000313" key="3">
    <source>
        <dbReference type="Proteomes" id="UP000051373"/>
    </source>
</evidence>
<proteinExistence type="predicted"/>
<dbReference type="PANTHER" id="PTHR36304">
    <property type="entry name" value="DOMAIN GTPASE-ACTIVATING PROTEIN, PUTATIVE-RELATED-RELATED"/>
    <property type="match status" value="1"/>
</dbReference>
<feature type="domain" description="PatA-like N-terminal" evidence="1">
    <location>
        <begin position="6"/>
        <end position="92"/>
    </location>
</feature>